<keyword evidence="2" id="KW-1185">Reference proteome</keyword>
<accession>A0A016SXU4</accession>
<dbReference type="EMBL" id="JARK01001498">
    <property type="protein sequence ID" value="EYB95252.1"/>
    <property type="molecule type" value="Genomic_DNA"/>
</dbReference>
<sequence length="110" mass="12451">MNGGALHVRQGDPSALAFGISPLNAWIRSMECLLHIAYRLDVKKWAIRSDEDKKKVELRKKRIQKEFCEEVGLRIDVPRRASGNSNDGNTARRFFRKASESARIAGIDDP</sequence>
<evidence type="ECO:0000313" key="2">
    <source>
        <dbReference type="Proteomes" id="UP000024635"/>
    </source>
</evidence>
<dbReference type="OrthoDB" id="8193306at2759"/>
<protein>
    <submittedName>
        <fullName evidence="1">Uncharacterized protein</fullName>
    </submittedName>
</protein>
<reference evidence="2" key="1">
    <citation type="journal article" date="2015" name="Nat. Genet.">
        <title>The genome and transcriptome of the zoonotic hookworm Ancylostoma ceylanicum identify infection-specific gene families.</title>
        <authorList>
            <person name="Schwarz E.M."/>
            <person name="Hu Y."/>
            <person name="Antoshechkin I."/>
            <person name="Miller M.M."/>
            <person name="Sternberg P.W."/>
            <person name="Aroian R.V."/>
        </authorList>
    </citation>
    <scope>NUCLEOTIDE SEQUENCE</scope>
    <source>
        <strain evidence="2">HY135</strain>
    </source>
</reference>
<comment type="caution">
    <text evidence="1">The sequence shown here is derived from an EMBL/GenBank/DDBJ whole genome shotgun (WGS) entry which is preliminary data.</text>
</comment>
<dbReference type="AlphaFoldDB" id="A0A016SXU4"/>
<dbReference type="STRING" id="53326.A0A016SXU4"/>
<gene>
    <name evidence="1" type="primary">Acey_s0162.g3429</name>
    <name evidence="1" type="ORF">Y032_0162g3429</name>
</gene>
<name>A0A016SXU4_9BILA</name>
<dbReference type="Proteomes" id="UP000024635">
    <property type="component" value="Unassembled WGS sequence"/>
</dbReference>
<organism evidence="1 2">
    <name type="scientific">Ancylostoma ceylanicum</name>
    <dbReference type="NCBI Taxonomy" id="53326"/>
    <lineage>
        <taxon>Eukaryota</taxon>
        <taxon>Metazoa</taxon>
        <taxon>Ecdysozoa</taxon>
        <taxon>Nematoda</taxon>
        <taxon>Chromadorea</taxon>
        <taxon>Rhabditida</taxon>
        <taxon>Rhabditina</taxon>
        <taxon>Rhabditomorpha</taxon>
        <taxon>Strongyloidea</taxon>
        <taxon>Ancylostomatidae</taxon>
        <taxon>Ancylostomatinae</taxon>
        <taxon>Ancylostoma</taxon>
    </lineage>
</organism>
<proteinExistence type="predicted"/>
<evidence type="ECO:0000313" key="1">
    <source>
        <dbReference type="EMBL" id="EYB95252.1"/>
    </source>
</evidence>